<dbReference type="Pfam" id="PF00528">
    <property type="entry name" value="BPD_transp_1"/>
    <property type="match status" value="1"/>
</dbReference>
<dbReference type="Proteomes" id="UP001199642">
    <property type="component" value="Chromosome"/>
</dbReference>
<dbReference type="InterPro" id="IPR045621">
    <property type="entry name" value="BPD_transp_1_N"/>
</dbReference>
<keyword evidence="2 7" id="KW-0813">Transport</keyword>
<dbReference type="InterPro" id="IPR035906">
    <property type="entry name" value="MetI-like_sf"/>
</dbReference>
<evidence type="ECO:0000256" key="7">
    <source>
        <dbReference type="RuleBase" id="RU363032"/>
    </source>
</evidence>
<gene>
    <name evidence="10" type="ORF">K8F61_02915</name>
</gene>
<feature type="transmembrane region" description="Helical" evidence="7">
    <location>
        <begin position="286"/>
        <end position="308"/>
    </location>
</feature>
<sequence>MRARGRKARGAVRRRLIRVAEAIGSVVFVLWAAATLAFLAFRVIPGDPVEVMLGPQAQVGEAVKERIRAELGLDRPPLEQYVAYLGQLLRGDLGESYQLRMPVAEVIGRQLGATVQLTALALLIAVVLAVSVALLVRGSAARGITAAVELVVLSSPVFWIGLLLLSVFAFGLGWFPVSGARNPATLVLPALTLALPVAALLGQVLRDGVEAAERQPFALTVRARGAGPVRLAAHHTLRHGAAGAVTLAAYLVGSLLGGAVLVETVFARPGLGRVTLSAITNRDLPVIGGVILLSAAVFVVVNLLVDLLQPVIDPRLRSPGPASPTRSRRVDPGRGAGHATGGAS</sequence>
<feature type="transmembrane region" description="Helical" evidence="7">
    <location>
        <begin position="21"/>
        <end position="44"/>
    </location>
</feature>
<reference evidence="10 11" key="1">
    <citation type="submission" date="2023-01" db="EMBL/GenBank/DDBJ databases">
        <title>Characterization of estradiol degrading bacteria Microbacterium sp. MZT7 and reveal degrading genes through genome analysis.</title>
        <authorList>
            <person name="Hao P."/>
            <person name="Gao Y."/>
        </authorList>
    </citation>
    <scope>NUCLEOTIDE SEQUENCE [LARGE SCALE GENOMIC DNA]</scope>
    <source>
        <strain evidence="10 11">MZT7</strain>
    </source>
</reference>
<dbReference type="CDD" id="cd06261">
    <property type="entry name" value="TM_PBP2"/>
    <property type="match status" value="1"/>
</dbReference>
<keyword evidence="3" id="KW-1003">Cell membrane</keyword>
<feature type="transmembrane region" description="Helical" evidence="7">
    <location>
        <begin position="240"/>
        <end position="266"/>
    </location>
</feature>
<evidence type="ECO:0000256" key="3">
    <source>
        <dbReference type="ARBA" id="ARBA00022475"/>
    </source>
</evidence>
<keyword evidence="4 7" id="KW-0812">Transmembrane</keyword>
<name>A0ABY3RT96_9MICO</name>
<evidence type="ECO:0000313" key="11">
    <source>
        <dbReference type="Proteomes" id="UP001199642"/>
    </source>
</evidence>
<evidence type="ECO:0000313" key="10">
    <source>
        <dbReference type="EMBL" id="UGS27179.1"/>
    </source>
</evidence>
<feature type="transmembrane region" description="Helical" evidence="7">
    <location>
        <begin position="186"/>
        <end position="205"/>
    </location>
</feature>
<dbReference type="PROSITE" id="PS50928">
    <property type="entry name" value="ABC_TM1"/>
    <property type="match status" value="1"/>
</dbReference>
<dbReference type="InterPro" id="IPR000515">
    <property type="entry name" value="MetI-like"/>
</dbReference>
<dbReference type="PANTHER" id="PTHR43163:SF6">
    <property type="entry name" value="DIPEPTIDE TRANSPORT SYSTEM PERMEASE PROTEIN DPPB-RELATED"/>
    <property type="match status" value="1"/>
</dbReference>
<feature type="compositionally biased region" description="Gly residues" evidence="8">
    <location>
        <begin position="334"/>
        <end position="344"/>
    </location>
</feature>
<protein>
    <submittedName>
        <fullName evidence="10">ABC transporter permease</fullName>
    </submittedName>
</protein>
<comment type="subcellular location">
    <subcellularLocation>
        <location evidence="1 7">Cell membrane</location>
        <topology evidence="1 7">Multi-pass membrane protein</topology>
    </subcellularLocation>
</comment>
<organism evidence="10 11">
    <name type="scientific">Microbacterium resistens</name>
    <dbReference type="NCBI Taxonomy" id="156977"/>
    <lineage>
        <taxon>Bacteria</taxon>
        <taxon>Bacillati</taxon>
        <taxon>Actinomycetota</taxon>
        <taxon>Actinomycetes</taxon>
        <taxon>Micrococcales</taxon>
        <taxon>Microbacteriaceae</taxon>
        <taxon>Microbacterium</taxon>
    </lineage>
</organism>
<keyword evidence="6 7" id="KW-0472">Membrane</keyword>
<dbReference type="SUPFAM" id="SSF161098">
    <property type="entry name" value="MetI-like"/>
    <property type="match status" value="1"/>
</dbReference>
<evidence type="ECO:0000256" key="5">
    <source>
        <dbReference type="ARBA" id="ARBA00022989"/>
    </source>
</evidence>
<feature type="domain" description="ABC transmembrane type-1" evidence="9">
    <location>
        <begin position="111"/>
        <end position="309"/>
    </location>
</feature>
<feature type="region of interest" description="Disordered" evidence="8">
    <location>
        <begin position="316"/>
        <end position="344"/>
    </location>
</feature>
<dbReference type="Gene3D" id="1.10.3720.10">
    <property type="entry name" value="MetI-like"/>
    <property type="match status" value="1"/>
</dbReference>
<evidence type="ECO:0000256" key="8">
    <source>
        <dbReference type="SAM" id="MobiDB-lite"/>
    </source>
</evidence>
<feature type="transmembrane region" description="Helical" evidence="7">
    <location>
        <begin position="117"/>
        <end position="136"/>
    </location>
</feature>
<feature type="transmembrane region" description="Helical" evidence="7">
    <location>
        <begin position="148"/>
        <end position="174"/>
    </location>
</feature>
<accession>A0ABY3RT96</accession>
<evidence type="ECO:0000256" key="4">
    <source>
        <dbReference type="ARBA" id="ARBA00022692"/>
    </source>
</evidence>
<dbReference type="PANTHER" id="PTHR43163">
    <property type="entry name" value="DIPEPTIDE TRANSPORT SYSTEM PERMEASE PROTEIN DPPB-RELATED"/>
    <property type="match status" value="1"/>
</dbReference>
<keyword evidence="11" id="KW-1185">Reference proteome</keyword>
<evidence type="ECO:0000256" key="2">
    <source>
        <dbReference type="ARBA" id="ARBA00022448"/>
    </source>
</evidence>
<proteinExistence type="inferred from homology"/>
<dbReference type="EMBL" id="CP082781">
    <property type="protein sequence ID" value="UGS27179.1"/>
    <property type="molecule type" value="Genomic_DNA"/>
</dbReference>
<keyword evidence="5 7" id="KW-1133">Transmembrane helix</keyword>
<dbReference type="Pfam" id="PF19300">
    <property type="entry name" value="BPD_transp_1_N"/>
    <property type="match status" value="1"/>
</dbReference>
<comment type="similarity">
    <text evidence="7">Belongs to the binding-protein-dependent transport system permease family.</text>
</comment>
<evidence type="ECO:0000256" key="6">
    <source>
        <dbReference type="ARBA" id="ARBA00023136"/>
    </source>
</evidence>
<evidence type="ECO:0000256" key="1">
    <source>
        <dbReference type="ARBA" id="ARBA00004651"/>
    </source>
</evidence>
<evidence type="ECO:0000259" key="9">
    <source>
        <dbReference type="PROSITE" id="PS50928"/>
    </source>
</evidence>